<keyword evidence="1" id="KW-1133">Transmembrane helix</keyword>
<organism evidence="2 3">
    <name type="scientific">Stygiolobus azoricus</name>
    <dbReference type="NCBI Taxonomy" id="41675"/>
    <lineage>
        <taxon>Archaea</taxon>
        <taxon>Thermoproteota</taxon>
        <taxon>Thermoprotei</taxon>
        <taxon>Sulfolobales</taxon>
        <taxon>Sulfolobaceae</taxon>
        <taxon>Stygiolobus</taxon>
    </lineage>
</organism>
<dbReference type="AlphaFoldDB" id="A0A650CRI4"/>
<proteinExistence type="predicted"/>
<dbReference type="RefSeq" id="WP_156007891.1">
    <property type="nucleotide sequence ID" value="NZ_CP045483.1"/>
</dbReference>
<name>A0A650CRI4_9CREN</name>
<dbReference type="GeneID" id="42799583"/>
<feature type="transmembrane region" description="Helical" evidence="1">
    <location>
        <begin position="7"/>
        <end position="29"/>
    </location>
</feature>
<evidence type="ECO:0000256" key="1">
    <source>
        <dbReference type="SAM" id="Phobius"/>
    </source>
</evidence>
<protein>
    <submittedName>
        <fullName evidence="2">Uncharacterized protein</fullName>
    </submittedName>
</protein>
<keyword evidence="1" id="KW-0812">Transmembrane</keyword>
<gene>
    <name evidence="2" type="ORF">D1868_10885</name>
</gene>
<evidence type="ECO:0000313" key="3">
    <source>
        <dbReference type="Proteomes" id="UP000423396"/>
    </source>
</evidence>
<keyword evidence="1" id="KW-0472">Membrane</keyword>
<dbReference type="Proteomes" id="UP000423396">
    <property type="component" value="Chromosome"/>
</dbReference>
<sequence>MRAQSEYIGFIVALIIIVALLIPLMFYLLNISSPSSKPINYQTVANLQVEEGKVIVYYNSSDIPKYNLILVYRGSQDFVLTGVYYMYQGKILNITGKVQAINQQGYVVGGIPKPLIYNFTVPEAAYNLPLILQISAYNTTVFVELLPNETAITS</sequence>
<dbReference type="OrthoDB" id="34672at2157"/>
<accession>A0A650CRI4</accession>
<reference evidence="2 3" key="1">
    <citation type="submission" date="2019-10" db="EMBL/GenBank/DDBJ databases">
        <title>Genome Sequences from Six Type Strain Members of the Archaeal Family Sulfolobaceae: Acidianus ambivalens, Acidianus infernus, Metallosphaera prunae, Stygiolobus azoricus, Sulfolobus metallicus, and Sulfurisphaera ohwakuensis.</title>
        <authorList>
            <person name="Counts J.A."/>
            <person name="Kelly R.M."/>
        </authorList>
    </citation>
    <scope>NUCLEOTIDE SEQUENCE [LARGE SCALE GENOMIC DNA]</scope>
    <source>
        <strain evidence="2 3">FC6</strain>
    </source>
</reference>
<evidence type="ECO:0000313" key="2">
    <source>
        <dbReference type="EMBL" id="QGR20439.1"/>
    </source>
</evidence>
<keyword evidence="3" id="KW-1185">Reference proteome</keyword>
<dbReference type="KEGG" id="sazo:D1868_10885"/>
<dbReference type="EMBL" id="CP045483">
    <property type="protein sequence ID" value="QGR20439.1"/>
    <property type="molecule type" value="Genomic_DNA"/>
</dbReference>